<protein>
    <submittedName>
        <fullName evidence="1">Uncharacterized protein</fullName>
    </submittedName>
</protein>
<evidence type="ECO:0000313" key="2">
    <source>
        <dbReference type="Proteomes" id="UP001152320"/>
    </source>
</evidence>
<gene>
    <name evidence="1" type="ORF">HOLleu_27449</name>
</gene>
<dbReference type="EMBL" id="JAIZAY010000013">
    <property type="protein sequence ID" value="KAJ8030904.1"/>
    <property type="molecule type" value="Genomic_DNA"/>
</dbReference>
<keyword evidence="2" id="KW-1185">Reference proteome</keyword>
<organism evidence="1 2">
    <name type="scientific">Holothuria leucospilota</name>
    <name type="common">Black long sea cucumber</name>
    <name type="synonym">Mertensiothuria leucospilota</name>
    <dbReference type="NCBI Taxonomy" id="206669"/>
    <lineage>
        <taxon>Eukaryota</taxon>
        <taxon>Metazoa</taxon>
        <taxon>Echinodermata</taxon>
        <taxon>Eleutherozoa</taxon>
        <taxon>Echinozoa</taxon>
        <taxon>Holothuroidea</taxon>
        <taxon>Aspidochirotacea</taxon>
        <taxon>Aspidochirotida</taxon>
        <taxon>Holothuriidae</taxon>
        <taxon>Holothuria</taxon>
    </lineage>
</organism>
<dbReference type="OrthoDB" id="533331at2759"/>
<sequence>MGHFLLQEYLHQTGLDTMYPRAALVASDPYGPPPDVKSASVDDHFSHLSALNQITTLCNQIQSDCRNLHNHKYMAHQVALLYTTLTKFANVKALVEFRTSIETTFKSLKKSLSTEHPQLSEDMRN</sequence>
<dbReference type="AlphaFoldDB" id="A0A9Q1BQU7"/>
<dbReference type="Proteomes" id="UP001152320">
    <property type="component" value="Chromosome 13"/>
</dbReference>
<comment type="caution">
    <text evidence="1">The sequence shown here is derived from an EMBL/GenBank/DDBJ whole genome shotgun (WGS) entry which is preliminary data.</text>
</comment>
<evidence type="ECO:0000313" key="1">
    <source>
        <dbReference type="EMBL" id="KAJ8030904.1"/>
    </source>
</evidence>
<proteinExistence type="predicted"/>
<name>A0A9Q1BQU7_HOLLE</name>
<accession>A0A9Q1BQU7</accession>
<reference evidence="1" key="1">
    <citation type="submission" date="2021-10" db="EMBL/GenBank/DDBJ databases">
        <title>Tropical sea cucumber genome reveals ecological adaptation and Cuvierian tubules defense mechanism.</title>
        <authorList>
            <person name="Chen T."/>
        </authorList>
    </citation>
    <scope>NUCLEOTIDE SEQUENCE</scope>
    <source>
        <strain evidence="1">Nanhai2018</strain>
        <tissue evidence="1">Muscle</tissue>
    </source>
</reference>